<name>A0ABP1RH18_9HEXA</name>
<reference evidence="2 3" key="1">
    <citation type="submission" date="2024-08" db="EMBL/GenBank/DDBJ databases">
        <authorList>
            <person name="Cucini C."/>
            <person name="Frati F."/>
        </authorList>
    </citation>
    <scope>NUCLEOTIDE SEQUENCE [LARGE SCALE GENOMIC DNA]</scope>
</reference>
<evidence type="ECO:0000256" key="1">
    <source>
        <dbReference type="SAM" id="MobiDB-lite"/>
    </source>
</evidence>
<sequence length="115" mass="12597">MPPQRPKAGRYGDSKNGRTVESFFCPHCGSRHRPSLRICPSPTCAKLLTLKVRCGNCQLPREDPLHQYCRYCGLSFADVGVVRPVRVHGESTDCSQSGAANSTAVSKTGDRMEES</sequence>
<accession>A0ABP1RH18</accession>
<evidence type="ECO:0000313" key="2">
    <source>
        <dbReference type="EMBL" id="CAL8128101.1"/>
    </source>
</evidence>
<dbReference type="Proteomes" id="UP001642540">
    <property type="component" value="Unassembled WGS sequence"/>
</dbReference>
<gene>
    <name evidence="2" type="ORF">ODALV1_LOCUS22087</name>
</gene>
<comment type="caution">
    <text evidence="2">The sequence shown here is derived from an EMBL/GenBank/DDBJ whole genome shotgun (WGS) entry which is preliminary data.</text>
</comment>
<proteinExistence type="predicted"/>
<feature type="compositionally biased region" description="Polar residues" evidence="1">
    <location>
        <begin position="92"/>
        <end position="106"/>
    </location>
</feature>
<organism evidence="2 3">
    <name type="scientific">Orchesella dallaii</name>
    <dbReference type="NCBI Taxonomy" id="48710"/>
    <lineage>
        <taxon>Eukaryota</taxon>
        <taxon>Metazoa</taxon>
        <taxon>Ecdysozoa</taxon>
        <taxon>Arthropoda</taxon>
        <taxon>Hexapoda</taxon>
        <taxon>Collembola</taxon>
        <taxon>Entomobryomorpha</taxon>
        <taxon>Entomobryoidea</taxon>
        <taxon>Orchesellidae</taxon>
        <taxon>Orchesellinae</taxon>
        <taxon>Orchesella</taxon>
    </lineage>
</organism>
<evidence type="ECO:0008006" key="4">
    <source>
        <dbReference type="Google" id="ProtNLM"/>
    </source>
</evidence>
<evidence type="ECO:0000313" key="3">
    <source>
        <dbReference type="Proteomes" id="UP001642540"/>
    </source>
</evidence>
<dbReference type="EMBL" id="CAXLJM020000074">
    <property type="protein sequence ID" value="CAL8128101.1"/>
    <property type="molecule type" value="Genomic_DNA"/>
</dbReference>
<feature type="region of interest" description="Disordered" evidence="1">
    <location>
        <begin position="89"/>
        <end position="115"/>
    </location>
</feature>
<keyword evidence="3" id="KW-1185">Reference proteome</keyword>
<protein>
    <recommendedName>
        <fullName evidence="4">DZANK-type domain-containing protein</fullName>
    </recommendedName>
</protein>